<keyword evidence="3" id="KW-1185">Reference proteome</keyword>
<evidence type="ECO:0000256" key="1">
    <source>
        <dbReference type="SAM" id="MobiDB-lite"/>
    </source>
</evidence>
<dbReference type="AlphaFoldDB" id="A0A8H6JWG5"/>
<evidence type="ECO:0000313" key="3">
    <source>
        <dbReference type="Proteomes" id="UP000654918"/>
    </source>
</evidence>
<gene>
    <name evidence="2" type="ORF">CPLU01_12684</name>
</gene>
<evidence type="ECO:0008006" key="4">
    <source>
        <dbReference type="Google" id="ProtNLM"/>
    </source>
</evidence>
<feature type="compositionally biased region" description="Polar residues" evidence="1">
    <location>
        <begin position="72"/>
        <end position="81"/>
    </location>
</feature>
<proteinExistence type="predicted"/>
<feature type="region of interest" description="Disordered" evidence="1">
    <location>
        <begin position="45"/>
        <end position="88"/>
    </location>
</feature>
<sequence>MAGASNAYYELDPEGDLLLIMRSPSPAFAVWDDNLGTLMEKLDVDSQKDEKKKKKKAARATLATPAHEAKNESQTLQSPPSTGEAAPEEPHLKLLLSSAHLRLGSAYFKRTLNHGWKEAVTLNADGKRCIEAEGFDAEALLIVMRMIHNLDHSVPEKVDLEMMAKIAVVVDYYDCHEPVWFIASMWINELKEATLPTACNRNLSLWLLVSSVFEEKEVFLKVTEAAVLTSTGPLRTLDLPIRGIFIGMESTERHHALLTSG</sequence>
<reference evidence="2" key="1">
    <citation type="journal article" date="2020" name="Phytopathology">
        <title>Genome Sequence Resources of Colletotrichum truncatum, C. plurivorum, C. musicola, and C. sojae: Four Species Pathogenic to Soybean (Glycine max).</title>
        <authorList>
            <person name="Rogerio F."/>
            <person name="Boufleur T.R."/>
            <person name="Ciampi-Guillardi M."/>
            <person name="Sukno S.A."/>
            <person name="Thon M.R."/>
            <person name="Massola Junior N.S."/>
            <person name="Baroncelli R."/>
        </authorList>
    </citation>
    <scope>NUCLEOTIDE SEQUENCE</scope>
    <source>
        <strain evidence="2">LFN00145</strain>
    </source>
</reference>
<evidence type="ECO:0000313" key="2">
    <source>
        <dbReference type="EMBL" id="KAF6820659.1"/>
    </source>
</evidence>
<protein>
    <recommendedName>
        <fullName evidence="4">BTB domain-containing protein</fullName>
    </recommendedName>
</protein>
<accession>A0A8H6JWG5</accession>
<comment type="caution">
    <text evidence="2">The sequence shown here is derived from an EMBL/GenBank/DDBJ whole genome shotgun (WGS) entry which is preliminary data.</text>
</comment>
<dbReference type="EMBL" id="WIGO01000268">
    <property type="protein sequence ID" value="KAF6820659.1"/>
    <property type="molecule type" value="Genomic_DNA"/>
</dbReference>
<dbReference type="Proteomes" id="UP000654918">
    <property type="component" value="Unassembled WGS sequence"/>
</dbReference>
<organism evidence="2 3">
    <name type="scientific">Colletotrichum plurivorum</name>
    <dbReference type="NCBI Taxonomy" id="2175906"/>
    <lineage>
        <taxon>Eukaryota</taxon>
        <taxon>Fungi</taxon>
        <taxon>Dikarya</taxon>
        <taxon>Ascomycota</taxon>
        <taxon>Pezizomycotina</taxon>
        <taxon>Sordariomycetes</taxon>
        <taxon>Hypocreomycetidae</taxon>
        <taxon>Glomerellales</taxon>
        <taxon>Glomerellaceae</taxon>
        <taxon>Colletotrichum</taxon>
        <taxon>Colletotrichum orchidearum species complex</taxon>
    </lineage>
</organism>
<name>A0A8H6JWG5_9PEZI</name>